<name>A0A0N7KVF9_COTGL</name>
<dbReference type="EMBL" id="LC043099">
    <property type="protein sequence ID" value="BAT21115.1"/>
    <property type="molecule type" value="mRNA"/>
</dbReference>
<accession>A0A0N7KVF9</accession>
<dbReference type="AlphaFoldDB" id="A0A0N7KVF9"/>
<proteinExistence type="evidence at transcript level"/>
<sequence>MKILLIFLGVVAIYAVVVNAKFKIPEVNGTISLPKDA</sequence>
<protein>
    <submittedName>
        <fullName evidence="1">Venom-gland transcript</fullName>
    </submittedName>
</protein>
<gene>
    <name evidence="1" type="primary">CgVP2</name>
</gene>
<evidence type="ECO:0000313" key="1">
    <source>
        <dbReference type="EMBL" id="BAT21115.1"/>
    </source>
</evidence>
<reference evidence="1" key="1">
    <citation type="submission" date="2015-04" db="EMBL/GenBank/DDBJ databases">
        <title>Isolation of a novel cDNA coding for a small sized secretory venom protein from a parasitoid, Cotesia glomerata.</title>
        <authorList>
            <person name="Arakawa T."/>
        </authorList>
    </citation>
    <scope>NUCLEOTIDE SEQUENCE</scope>
    <source>
        <strain evidence="1">Tsukuba strain</strain>
    </source>
</reference>
<organism evidence="1">
    <name type="scientific">Cotesia glomerata</name>
    <name type="common">Lepidopteran parasitic wasp</name>
    <name type="synonym">Apanteles glomeratus</name>
    <dbReference type="NCBI Taxonomy" id="32391"/>
    <lineage>
        <taxon>Eukaryota</taxon>
        <taxon>Metazoa</taxon>
        <taxon>Ecdysozoa</taxon>
        <taxon>Arthropoda</taxon>
        <taxon>Hexapoda</taxon>
        <taxon>Insecta</taxon>
        <taxon>Pterygota</taxon>
        <taxon>Neoptera</taxon>
        <taxon>Endopterygota</taxon>
        <taxon>Hymenoptera</taxon>
        <taxon>Apocrita</taxon>
        <taxon>Ichneumonoidea</taxon>
        <taxon>Braconidae</taxon>
        <taxon>Microgastrinae</taxon>
        <taxon>Cotesia</taxon>
    </lineage>
</organism>